<dbReference type="Gene3D" id="3.90.180.10">
    <property type="entry name" value="Medium-chain alcohol dehydrogenases, catalytic domain"/>
    <property type="match status" value="1"/>
</dbReference>
<dbReference type="InterPro" id="IPR011032">
    <property type="entry name" value="GroES-like_sf"/>
</dbReference>
<dbReference type="PROSITE" id="PS00059">
    <property type="entry name" value="ADH_ZINC"/>
    <property type="match status" value="1"/>
</dbReference>
<dbReference type="SUPFAM" id="SSF50129">
    <property type="entry name" value="GroES-like"/>
    <property type="match status" value="1"/>
</dbReference>
<gene>
    <name evidence="8" type="ORF">APUU_70168S</name>
</gene>
<dbReference type="Gene3D" id="3.40.50.720">
    <property type="entry name" value="NAD(P)-binding Rossmann-like Domain"/>
    <property type="match status" value="1"/>
</dbReference>
<dbReference type="RefSeq" id="XP_041560784.1">
    <property type="nucleotide sequence ID" value="XM_041695011.1"/>
</dbReference>
<dbReference type="EMBL" id="AP024449">
    <property type="protein sequence ID" value="BCS28598.1"/>
    <property type="molecule type" value="Genomic_DNA"/>
</dbReference>
<evidence type="ECO:0000256" key="4">
    <source>
        <dbReference type="ARBA" id="ARBA00023002"/>
    </source>
</evidence>
<evidence type="ECO:0000256" key="1">
    <source>
        <dbReference type="ARBA" id="ARBA00001947"/>
    </source>
</evidence>
<evidence type="ECO:0000313" key="8">
    <source>
        <dbReference type="EMBL" id="BCS28598.1"/>
    </source>
</evidence>
<dbReference type="InterPro" id="IPR002328">
    <property type="entry name" value="ADH_Zn_CS"/>
</dbReference>
<dbReference type="InterPro" id="IPR013149">
    <property type="entry name" value="ADH-like_C"/>
</dbReference>
<dbReference type="Pfam" id="PF00107">
    <property type="entry name" value="ADH_zinc_N"/>
    <property type="match status" value="1"/>
</dbReference>
<reference evidence="8" key="1">
    <citation type="submission" date="2021-01" db="EMBL/GenBank/DDBJ databases">
        <authorList>
            <consortium name="Aspergillus puulaauensis MK2 genome sequencing consortium"/>
            <person name="Kazuki M."/>
            <person name="Futagami T."/>
        </authorList>
    </citation>
    <scope>NUCLEOTIDE SEQUENCE</scope>
    <source>
        <strain evidence="8">MK2</strain>
    </source>
</reference>
<comment type="similarity">
    <text evidence="5">Belongs to the zinc-containing alcohol dehydrogenase family.</text>
</comment>
<dbReference type="Proteomes" id="UP000654913">
    <property type="component" value="Chromosome 7"/>
</dbReference>
<evidence type="ECO:0000259" key="6">
    <source>
        <dbReference type="Pfam" id="PF00107"/>
    </source>
</evidence>
<evidence type="ECO:0000256" key="2">
    <source>
        <dbReference type="ARBA" id="ARBA00022723"/>
    </source>
</evidence>
<evidence type="ECO:0008006" key="10">
    <source>
        <dbReference type="Google" id="ProtNLM"/>
    </source>
</evidence>
<feature type="domain" description="Alcohol dehydrogenase-like C-terminal" evidence="6">
    <location>
        <begin position="208"/>
        <end position="334"/>
    </location>
</feature>
<dbReference type="OrthoDB" id="442947at2759"/>
<accession>A0A7R8AT60</accession>
<feature type="domain" description="Alcohol dehydrogenase-like N-terminal" evidence="7">
    <location>
        <begin position="28"/>
        <end position="128"/>
    </location>
</feature>
<name>A0A7R8AT60_9EURO</name>
<dbReference type="SUPFAM" id="SSF51735">
    <property type="entry name" value="NAD(P)-binding Rossmann-fold domains"/>
    <property type="match status" value="1"/>
</dbReference>
<comment type="cofactor">
    <cofactor evidence="1 5">
        <name>Zn(2+)</name>
        <dbReference type="ChEBI" id="CHEBI:29105"/>
    </cofactor>
</comment>
<evidence type="ECO:0000259" key="7">
    <source>
        <dbReference type="Pfam" id="PF08240"/>
    </source>
</evidence>
<sequence length="375" mass="40835">MSMKAVVFRGPFDIAVEEKPRPQIKDSKDAIIRVTLAGICGSELHMYRGHQETGTGHIMGHEFVGVIDETGSDIALFHRGDVVVSIFSPVCLECWFCRQGLTNRCVNGAAFGTQLLDGGQAEYVRVPFADGTLQHVPAGLDRRLLIMMCDIFPTGYYGAHRALEGLRIQYSSRLTSFQSTKQDGHDATRNSSSEKLRESTIVILGCGPVGICAIAAARSEGVKTVFAVDSVEDRLDEAKQLGAIPLILGKEDINTRVLDSTGGRGADAVVEVVGNKAALRSAFDLLRPCGFLSSVGFHQGEVPFSALECYQKNITVNFGRVPVRTVFEDALQCLTENQERLQGYITHEFSLSDAAAGYKVFEQRAARKVILKISS</sequence>
<dbReference type="CDD" id="cd08284">
    <property type="entry name" value="FDH_like_2"/>
    <property type="match status" value="1"/>
</dbReference>
<organism evidence="8 9">
    <name type="scientific">Aspergillus puulaauensis</name>
    <dbReference type="NCBI Taxonomy" id="1220207"/>
    <lineage>
        <taxon>Eukaryota</taxon>
        <taxon>Fungi</taxon>
        <taxon>Dikarya</taxon>
        <taxon>Ascomycota</taxon>
        <taxon>Pezizomycotina</taxon>
        <taxon>Eurotiomycetes</taxon>
        <taxon>Eurotiomycetidae</taxon>
        <taxon>Eurotiales</taxon>
        <taxon>Aspergillaceae</taxon>
        <taxon>Aspergillus</taxon>
    </lineage>
</organism>
<dbReference type="Pfam" id="PF08240">
    <property type="entry name" value="ADH_N"/>
    <property type="match status" value="1"/>
</dbReference>
<evidence type="ECO:0000256" key="3">
    <source>
        <dbReference type="ARBA" id="ARBA00022833"/>
    </source>
</evidence>
<protein>
    <recommendedName>
        <fullName evidence="10">Chaperonin 10-like protein</fullName>
    </recommendedName>
</protein>
<evidence type="ECO:0000313" key="9">
    <source>
        <dbReference type="Proteomes" id="UP000654913"/>
    </source>
</evidence>
<evidence type="ECO:0000256" key="5">
    <source>
        <dbReference type="RuleBase" id="RU361277"/>
    </source>
</evidence>
<dbReference type="KEGG" id="apuu:APUU_70168S"/>
<dbReference type="PANTHER" id="PTHR42813:SF2">
    <property type="entry name" value="DEHYDROGENASE, ZINC-CONTAINING, PUTATIVE (AFU_ORTHOLOGUE AFUA_2G02810)-RELATED"/>
    <property type="match status" value="1"/>
</dbReference>
<dbReference type="AlphaFoldDB" id="A0A7R8AT60"/>
<keyword evidence="3 5" id="KW-0862">Zinc</keyword>
<dbReference type="GO" id="GO:0008270">
    <property type="term" value="F:zinc ion binding"/>
    <property type="evidence" value="ECO:0007669"/>
    <property type="project" value="InterPro"/>
</dbReference>
<dbReference type="PANTHER" id="PTHR42813">
    <property type="entry name" value="ZINC-TYPE ALCOHOL DEHYDROGENASE-LIKE"/>
    <property type="match status" value="1"/>
</dbReference>
<dbReference type="GeneID" id="64978595"/>
<reference evidence="8" key="2">
    <citation type="submission" date="2021-02" db="EMBL/GenBank/DDBJ databases">
        <title>Aspergillus puulaauensis MK2 genome sequence.</title>
        <authorList>
            <person name="Futagami T."/>
            <person name="Mori K."/>
            <person name="Kadooka C."/>
            <person name="Tanaka T."/>
        </authorList>
    </citation>
    <scope>NUCLEOTIDE SEQUENCE</scope>
    <source>
        <strain evidence="8">MK2</strain>
    </source>
</reference>
<dbReference type="InterPro" id="IPR013154">
    <property type="entry name" value="ADH-like_N"/>
</dbReference>
<keyword evidence="2 5" id="KW-0479">Metal-binding</keyword>
<keyword evidence="4" id="KW-0560">Oxidoreductase</keyword>
<dbReference type="GO" id="GO:0016491">
    <property type="term" value="F:oxidoreductase activity"/>
    <property type="evidence" value="ECO:0007669"/>
    <property type="project" value="UniProtKB-KW"/>
</dbReference>
<keyword evidence="9" id="KW-1185">Reference proteome</keyword>
<dbReference type="InterPro" id="IPR036291">
    <property type="entry name" value="NAD(P)-bd_dom_sf"/>
</dbReference>
<proteinExistence type="inferred from homology"/>